<dbReference type="GO" id="GO:0008270">
    <property type="term" value="F:zinc ion binding"/>
    <property type="evidence" value="ECO:0007669"/>
    <property type="project" value="TreeGrafter"/>
</dbReference>
<feature type="binding site" evidence="11">
    <location>
        <position position="138"/>
    </location>
    <ligand>
        <name>Zn(2+)</name>
        <dbReference type="ChEBI" id="CHEBI:29105"/>
    </ligand>
</feature>
<dbReference type="Gene3D" id="1.10.10.10">
    <property type="entry name" value="Winged helix-like DNA-binding domain superfamily/Winged helix DNA-binding domain"/>
    <property type="match status" value="1"/>
</dbReference>
<keyword evidence="5 11" id="KW-0479">Metal-binding</keyword>
<dbReference type="CDD" id="cd07153">
    <property type="entry name" value="Fur_like"/>
    <property type="match status" value="1"/>
</dbReference>
<comment type="subcellular location">
    <subcellularLocation>
        <location evidence="1">Cytoplasm</location>
    </subcellularLocation>
</comment>
<evidence type="ECO:0000256" key="6">
    <source>
        <dbReference type="ARBA" id="ARBA00022833"/>
    </source>
</evidence>
<evidence type="ECO:0000256" key="7">
    <source>
        <dbReference type="ARBA" id="ARBA00023004"/>
    </source>
</evidence>
<keyword evidence="7" id="KW-0408">Iron</keyword>
<keyword evidence="6 11" id="KW-0862">Zinc</keyword>
<protein>
    <submittedName>
        <fullName evidence="12">Transcriptional repressor</fullName>
    </submittedName>
</protein>
<evidence type="ECO:0000256" key="1">
    <source>
        <dbReference type="ARBA" id="ARBA00004496"/>
    </source>
</evidence>
<dbReference type="InterPro" id="IPR002481">
    <property type="entry name" value="FUR"/>
</dbReference>
<keyword evidence="3" id="KW-0963">Cytoplasm</keyword>
<keyword evidence="13" id="KW-1185">Reference proteome</keyword>
<dbReference type="Proteomes" id="UP000305778">
    <property type="component" value="Unassembled WGS sequence"/>
</dbReference>
<evidence type="ECO:0000256" key="5">
    <source>
        <dbReference type="ARBA" id="ARBA00022723"/>
    </source>
</evidence>
<keyword evidence="8" id="KW-0805">Transcription regulation</keyword>
<comment type="cofactor">
    <cofactor evidence="11">
        <name>Zn(2+)</name>
        <dbReference type="ChEBI" id="CHEBI:29105"/>
    </cofactor>
    <text evidence="11">Binds 1 zinc ion per subunit.</text>
</comment>
<keyword evidence="4" id="KW-0678">Repressor</keyword>
<dbReference type="OrthoDB" id="5242893at2"/>
<gene>
    <name evidence="12" type="ORF">FCI23_01095</name>
</gene>
<feature type="binding site" evidence="11">
    <location>
        <position position="141"/>
    </location>
    <ligand>
        <name>Zn(2+)</name>
        <dbReference type="ChEBI" id="CHEBI:29105"/>
    </ligand>
</feature>
<dbReference type="InterPro" id="IPR036388">
    <property type="entry name" value="WH-like_DNA-bd_sf"/>
</dbReference>
<name>A0A4U0SVD8_9ACTN</name>
<dbReference type="PANTHER" id="PTHR33202:SF18">
    <property type="entry name" value="TRANSCRIPTIONAL REGULATOR FURA"/>
    <property type="match status" value="1"/>
</dbReference>
<evidence type="ECO:0000256" key="8">
    <source>
        <dbReference type="ARBA" id="ARBA00023015"/>
    </source>
</evidence>
<dbReference type="InterPro" id="IPR043135">
    <property type="entry name" value="Fur_C"/>
</dbReference>
<keyword evidence="10" id="KW-0804">Transcription</keyword>
<evidence type="ECO:0000256" key="10">
    <source>
        <dbReference type="ARBA" id="ARBA00023163"/>
    </source>
</evidence>
<evidence type="ECO:0000256" key="3">
    <source>
        <dbReference type="ARBA" id="ARBA00022490"/>
    </source>
</evidence>
<dbReference type="InterPro" id="IPR036390">
    <property type="entry name" value="WH_DNA-bd_sf"/>
</dbReference>
<accession>A0A4U0SVD8</accession>
<evidence type="ECO:0000256" key="2">
    <source>
        <dbReference type="ARBA" id="ARBA00007957"/>
    </source>
</evidence>
<proteinExistence type="inferred from homology"/>
<evidence type="ECO:0000313" key="13">
    <source>
        <dbReference type="Proteomes" id="UP000305778"/>
    </source>
</evidence>
<sequence>MEQVAADLLRLKGLRNTAQRRAVLGALQGHPHSTASDLEARIGIGKAAGSSAAGLSRQGLYNVLEDLSRAQLIRCIEPAGSPTRYELRVGDNHHHLVCRSCGVIEDIDCAVGAAPCLDPVESKGFAVDGAEVTWWGVCSACQASSAGK</sequence>
<dbReference type="AlphaFoldDB" id="A0A4U0SVD8"/>
<keyword evidence="9" id="KW-0238">DNA-binding</keyword>
<dbReference type="PANTHER" id="PTHR33202">
    <property type="entry name" value="ZINC UPTAKE REGULATION PROTEIN"/>
    <property type="match status" value="1"/>
</dbReference>
<evidence type="ECO:0000313" key="12">
    <source>
        <dbReference type="EMBL" id="TKA13548.1"/>
    </source>
</evidence>
<comment type="similarity">
    <text evidence="2">Belongs to the Fur family.</text>
</comment>
<dbReference type="GO" id="GO:0003700">
    <property type="term" value="F:DNA-binding transcription factor activity"/>
    <property type="evidence" value="ECO:0007669"/>
    <property type="project" value="InterPro"/>
</dbReference>
<dbReference type="SUPFAM" id="SSF46785">
    <property type="entry name" value="Winged helix' DNA-binding domain"/>
    <property type="match status" value="1"/>
</dbReference>
<evidence type="ECO:0000256" key="11">
    <source>
        <dbReference type="PIRSR" id="PIRSR602481-1"/>
    </source>
</evidence>
<reference evidence="12 13" key="1">
    <citation type="submission" date="2019-04" db="EMBL/GenBank/DDBJ databases">
        <title>Streptomyces oryziradicis sp. nov., a novel actinomycete isolated from rhizosphere soil of rice (Oryza sativa L.).</title>
        <authorList>
            <person name="Li C."/>
        </authorList>
    </citation>
    <scope>NUCLEOTIDE SEQUENCE [LARGE SCALE GENOMIC DNA]</scope>
    <source>
        <strain evidence="12 13">NEAU-C40</strain>
    </source>
</reference>
<evidence type="ECO:0000256" key="4">
    <source>
        <dbReference type="ARBA" id="ARBA00022491"/>
    </source>
</evidence>
<feature type="binding site" evidence="11">
    <location>
        <position position="101"/>
    </location>
    <ligand>
        <name>Zn(2+)</name>
        <dbReference type="ChEBI" id="CHEBI:29105"/>
    </ligand>
</feature>
<comment type="caution">
    <text evidence="12">The sequence shown here is derived from an EMBL/GenBank/DDBJ whole genome shotgun (WGS) entry which is preliminary data.</text>
</comment>
<dbReference type="GO" id="GO:0045892">
    <property type="term" value="P:negative regulation of DNA-templated transcription"/>
    <property type="evidence" value="ECO:0007669"/>
    <property type="project" value="TreeGrafter"/>
</dbReference>
<dbReference type="RefSeq" id="WP_136721707.1">
    <property type="nucleotide sequence ID" value="NZ_SUMC01000001.1"/>
</dbReference>
<organism evidence="12 13">
    <name type="scientific">Actinacidiphila oryziradicis</name>
    <dbReference type="NCBI Taxonomy" id="2571141"/>
    <lineage>
        <taxon>Bacteria</taxon>
        <taxon>Bacillati</taxon>
        <taxon>Actinomycetota</taxon>
        <taxon>Actinomycetes</taxon>
        <taxon>Kitasatosporales</taxon>
        <taxon>Streptomycetaceae</taxon>
        <taxon>Actinacidiphila</taxon>
    </lineage>
</organism>
<feature type="binding site" evidence="11">
    <location>
        <position position="98"/>
    </location>
    <ligand>
        <name>Zn(2+)</name>
        <dbReference type="ChEBI" id="CHEBI:29105"/>
    </ligand>
</feature>
<dbReference type="GO" id="GO:0005737">
    <property type="term" value="C:cytoplasm"/>
    <property type="evidence" value="ECO:0007669"/>
    <property type="project" value="UniProtKB-SubCell"/>
</dbReference>
<dbReference type="GO" id="GO:0000976">
    <property type="term" value="F:transcription cis-regulatory region binding"/>
    <property type="evidence" value="ECO:0007669"/>
    <property type="project" value="TreeGrafter"/>
</dbReference>
<dbReference type="Gene3D" id="3.30.1490.190">
    <property type="match status" value="1"/>
</dbReference>
<evidence type="ECO:0000256" key="9">
    <source>
        <dbReference type="ARBA" id="ARBA00023125"/>
    </source>
</evidence>
<dbReference type="Pfam" id="PF01475">
    <property type="entry name" value="FUR"/>
    <property type="match status" value="1"/>
</dbReference>
<dbReference type="GO" id="GO:1900376">
    <property type="term" value="P:regulation of secondary metabolite biosynthetic process"/>
    <property type="evidence" value="ECO:0007669"/>
    <property type="project" value="TreeGrafter"/>
</dbReference>
<dbReference type="EMBL" id="SUMC01000001">
    <property type="protein sequence ID" value="TKA13548.1"/>
    <property type="molecule type" value="Genomic_DNA"/>
</dbReference>